<keyword evidence="5" id="KW-0862">Zinc</keyword>
<dbReference type="AlphaFoldDB" id="A0A197JZA1"/>
<feature type="domain" description="C2H2-type" evidence="9">
    <location>
        <begin position="27"/>
        <end position="54"/>
    </location>
</feature>
<dbReference type="EMBL" id="KV442034">
    <property type="protein sequence ID" value="OAQ30560.1"/>
    <property type="molecule type" value="Genomic_DNA"/>
</dbReference>
<keyword evidence="2" id="KW-0479">Metal-binding</keyword>
<feature type="region of interest" description="Disordered" evidence="8">
    <location>
        <begin position="1"/>
        <end position="24"/>
    </location>
</feature>
<evidence type="ECO:0000313" key="11">
    <source>
        <dbReference type="Proteomes" id="UP000078512"/>
    </source>
</evidence>
<feature type="non-terminal residue" evidence="10">
    <location>
        <position position="73"/>
    </location>
</feature>
<feature type="domain" description="C2H2-type" evidence="9">
    <location>
        <begin position="55"/>
        <end position="73"/>
    </location>
</feature>
<sequence>MSMATTPKHKPKLSYKAQSFPSSDKPFECTACQLYFRRLHDLKRHERLHTGERPYCCNNCGRTFARLDALKRH</sequence>
<name>A0A197JZA1_9FUNG</name>
<evidence type="ECO:0000256" key="7">
    <source>
        <dbReference type="PROSITE-ProRule" id="PRU00042"/>
    </source>
</evidence>
<dbReference type="Proteomes" id="UP000078512">
    <property type="component" value="Unassembled WGS sequence"/>
</dbReference>
<dbReference type="PANTHER" id="PTHR24394">
    <property type="entry name" value="ZINC FINGER PROTEIN"/>
    <property type="match status" value="1"/>
</dbReference>
<keyword evidence="6" id="KW-0539">Nucleus</keyword>
<dbReference type="OrthoDB" id="8922241at2759"/>
<protein>
    <recommendedName>
        <fullName evidence="9">C2H2-type domain-containing protein</fullName>
    </recommendedName>
</protein>
<evidence type="ECO:0000313" key="10">
    <source>
        <dbReference type="EMBL" id="OAQ30560.1"/>
    </source>
</evidence>
<comment type="subcellular location">
    <subcellularLocation>
        <location evidence="1">Nucleus</location>
    </subcellularLocation>
</comment>
<dbReference type="Gene3D" id="3.30.160.60">
    <property type="entry name" value="Classic Zinc Finger"/>
    <property type="match status" value="2"/>
</dbReference>
<evidence type="ECO:0000256" key="6">
    <source>
        <dbReference type="ARBA" id="ARBA00023242"/>
    </source>
</evidence>
<evidence type="ECO:0000256" key="4">
    <source>
        <dbReference type="ARBA" id="ARBA00022771"/>
    </source>
</evidence>
<evidence type="ECO:0000256" key="3">
    <source>
        <dbReference type="ARBA" id="ARBA00022737"/>
    </source>
</evidence>
<evidence type="ECO:0000256" key="8">
    <source>
        <dbReference type="SAM" id="MobiDB-lite"/>
    </source>
</evidence>
<keyword evidence="11" id="KW-1185">Reference proteome</keyword>
<evidence type="ECO:0000256" key="5">
    <source>
        <dbReference type="ARBA" id="ARBA00022833"/>
    </source>
</evidence>
<dbReference type="Pfam" id="PF00096">
    <property type="entry name" value="zf-C2H2"/>
    <property type="match status" value="2"/>
</dbReference>
<organism evidence="10 11">
    <name type="scientific">Linnemannia elongata AG-77</name>
    <dbReference type="NCBI Taxonomy" id="1314771"/>
    <lineage>
        <taxon>Eukaryota</taxon>
        <taxon>Fungi</taxon>
        <taxon>Fungi incertae sedis</taxon>
        <taxon>Mucoromycota</taxon>
        <taxon>Mortierellomycotina</taxon>
        <taxon>Mortierellomycetes</taxon>
        <taxon>Mortierellales</taxon>
        <taxon>Mortierellaceae</taxon>
        <taxon>Linnemannia</taxon>
    </lineage>
</organism>
<dbReference type="GO" id="GO:0005634">
    <property type="term" value="C:nucleus"/>
    <property type="evidence" value="ECO:0007669"/>
    <property type="project" value="UniProtKB-SubCell"/>
</dbReference>
<proteinExistence type="predicted"/>
<dbReference type="GO" id="GO:1990837">
    <property type="term" value="F:sequence-specific double-stranded DNA binding"/>
    <property type="evidence" value="ECO:0007669"/>
    <property type="project" value="UniProtKB-ARBA"/>
</dbReference>
<dbReference type="PANTHER" id="PTHR24394:SF29">
    <property type="entry name" value="MYONEURIN"/>
    <property type="match status" value="1"/>
</dbReference>
<dbReference type="FunFam" id="3.30.160.60:FF:000688">
    <property type="entry name" value="zinc finger protein 197 isoform X1"/>
    <property type="match status" value="1"/>
</dbReference>
<evidence type="ECO:0000259" key="9">
    <source>
        <dbReference type="PROSITE" id="PS50157"/>
    </source>
</evidence>
<accession>A0A197JZA1</accession>
<reference evidence="10 11" key="1">
    <citation type="submission" date="2016-05" db="EMBL/GenBank/DDBJ databases">
        <title>Genome sequencing reveals origins of a unique bacterial endosymbiosis in the earliest lineages of terrestrial Fungi.</title>
        <authorList>
            <consortium name="DOE Joint Genome Institute"/>
            <person name="Uehling J."/>
            <person name="Gryganskyi A."/>
            <person name="Hameed K."/>
            <person name="Tschaplinski T."/>
            <person name="Misztal P."/>
            <person name="Wu S."/>
            <person name="Desiro A."/>
            <person name="Vande Pol N."/>
            <person name="Du Z.-Y."/>
            <person name="Zienkiewicz A."/>
            <person name="Zienkiewicz K."/>
            <person name="Morin E."/>
            <person name="Tisserant E."/>
            <person name="Splivallo R."/>
            <person name="Hainaut M."/>
            <person name="Henrissat B."/>
            <person name="Ohm R."/>
            <person name="Kuo A."/>
            <person name="Yan J."/>
            <person name="Lipzen A."/>
            <person name="Nolan M."/>
            <person name="Labutti K."/>
            <person name="Barry K."/>
            <person name="Goldstein A."/>
            <person name="Labbe J."/>
            <person name="Schadt C."/>
            <person name="Tuskan G."/>
            <person name="Grigoriev I."/>
            <person name="Martin F."/>
            <person name="Vilgalys R."/>
            <person name="Bonito G."/>
        </authorList>
    </citation>
    <scope>NUCLEOTIDE SEQUENCE [LARGE SCALE GENOMIC DNA]</scope>
    <source>
        <strain evidence="10 11">AG-77</strain>
    </source>
</reference>
<evidence type="ECO:0000256" key="2">
    <source>
        <dbReference type="ARBA" id="ARBA00022723"/>
    </source>
</evidence>
<dbReference type="InterPro" id="IPR036236">
    <property type="entry name" value="Znf_C2H2_sf"/>
</dbReference>
<dbReference type="PROSITE" id="PS50157">
    <property type="entry name" value="ZINC_FINGER_C2H2_2"/>
    <property type="match status" value="2"/>
</dbReference>
<dbReference type="GO" id="GO:0000981">
    <property type="term" value="F:DNA-binding transcription factor activity, RNA polymerase II-specific"/>
    <property type="evidence" value="ECO:0007669"/>
    <property type="project" value="TreeGrafter"/>
</dbReference>
<dbReference type="FunFam" id="3.30.160.60:FF:000303">
    <property type="entry name" value="Zinc finger protein 41"/>
    <property type="match status" value="1"/>
</dbReference>
<dbReference type="STRING" id="1314771.A0A197JZA1"/>
<dbReference type="PROSITE" id="PS00028">
    <property type="entry name" value="ZINC_FINGER_C2H2_1"/>
    <property type="match status" value="1"/>
</dbReference>
<keyword evidence="4 7" id="KW-0863">Zinc-finger</keyword>
<keyword evidence="3" id="KW-0677">Repeat</keyword>
<dbReference type="GO" id="GO:0008270">
    <property type="term" value="F:zinc ion binding"/>
    <property type="evidence" value="ECO:0007669"/>
    <property type="project" value="UniProtKB-KW"/>
</dbReference>
<gene>
    <name evidence="10" type="ORF">K457DRAFT_110410</name>
</gene>
<evidence type="ECO:0000256" key="1">
    <source>
        <dbReference type="ARBA" id="ARBA00004123"/>
    </source>
</evidence>
<dbReference type="InterPro" id="IPR013087">
    <property type="entry name" value="Znf_C2H2_type"/>
</dbReference>
<dbReference type="SUPFAM" id="SSF57667">
    <property type="entry name" value="beta-beta-alpha zinc fingers"/>
    <property type="match status" value="1"/>
</dbReference>